<organism evidence="1 2">
    <name type="scientific">Hibiscus sabdariffa</name>
    <name type="common">roselle</name>
    <dbReference type="NCBI Taxonomy" id="183260"/>
    <lineage>
        <taxon>Eukaryota</taxon>
        <taxon>Viridiplantae</taxon>
        <taxon>Streptophyta</taxon>
        <taxon>Embryophyta</taxon>
        <taxon>Tracheophyta</taxon>
        <taxon>Spermatophyta</taxon>
        <taxon>Magnoliopsida</taxon>
        <taxon>eudicotyledons</taxon>
        <taxon>Gunneridae</taxon>
        <taxon>Pentapetalae</taxon>
        <taxon>rosids</taxon>
        <taxon>malvids</taxon>
        <taxon>Malvales</taxon>
        <taxon>Malvaceae</taxon>
        <taxon>Malvoideae</taxon>
        <taxon>Hibiscus</taxon>
    </lineage>
</organism>
<sequence>MTPREELQQGNQPLNQYIQYFCRKCEEKSELIRSGAGKCWLFIKGLNRELCPFFITSKTDYFPTLVQDIRSVAATLNKPPIRRASPPEEYQREIESEASVDFPDSVASVLDVTQPEFLDLLGHCVIGLCRSPIPNRVLAVKMRVAAINEAHVIRITGNRILVIFDSVEARDHILSSEILNTMFKRVEN</sequence>
<name>A0ABR2GCD4_9ROSI</name>
<evidence type="ECO:0000313" key="1">
    <source>
        <dbReference type="EMBL" id="KAK8600583.1"/>
    </source>
</evidence>
<comment type="caution">
    <text evidence="1">The sequence shown here is derived from an EMBL/GenBank/DDBJ whole genome shotgun (WGS) entry which is preliminary data.</text>
</comment>
<reference evidence="1 2" key="1">
    <citation type="journal article" date="2024" name="G3 (Bethesda)">
        <title>Genome assembly of Hibiscus sabdariffa L. provides insights into metabolisms of medicinal natural products.</title>
        <authorList>
            <person name="Kim T."/>
        </authorList>
    </citation>
    <scope>NUCLEOTIDE SEQUENCE [LARGE SCALE GENOMIC DNA]</scope>
    <source>
        <strain evidence="1">TK-2024</strain>
        <tissue evidence="1">Old leaves</tissue>
    </source>
</reference>
<accession>A0ABR2GCD4</accession>
<evidence type="ECO:0000313" key="2">
    <source>
        <dbReference type="Proteomes" id="UP001472677"/>
    </source>
</evidence>
<protein>
    <submittedName>
        <fullName evidence="1">Uncharacterized protein</fullName>
    </submittedName>
</protein>
<dbReference type="EMBL" id="JBBPBM010000001">
    <property type="protein sequence ID" value="KAK8600583.1"/>
    <property type="molecule type" value="Genomic_DNA"/>
</dbReference>
<gene>
    <name evidence="1" type="ORF">V6N12_050436</name>
</gene>
<dbReference type="Proteomes" id="UP001472677">
    <property type="component" value="Unassembled WGS sequence"/>
</dbReference>
<keyword evidence="2" id="KW-1185">Reference proteome</keyword>
<proteinExistence type="predicted"/>